<reference evidence="3" key="1">
    <citation type="submission" date="2020-12" db="UniProtKB">
        <authorList>
            <consortium name="WormBaseParasite"/>
        </authorList>
    </citation>
    <scope>IDENTIFICATION</scope>
    <source>
        <strain evidence="3">MHco3</strain>
    </source>
</reference>
<evidence type="ECO:0000313" key="3">
    <source>
        <dbReference type="WBParaSite" id="HCON_00139070-00001"/>
    </source>
</evidence>
<sequence>MNEAGKALKKTSNKVGNKIKHTFNKLKKMGRRSRRRHSNEVNRKAHEIANTTKKALDDTGKAITHAVEKVGSKA</sequence>
<keyword evidence="2" id="KW-1185">Reference proteome</keyword>
<feature type="region of interest" description="Disordered" evidence="1">
    <location>
        <begin position="26"/>
        <end position="56"/>
    </location>
</feature>
<feature type="compositionally biased region" description="Basic and acidic residues" evidence="1">
    <location>
        <begin position="38"/>
        <end position="47"/>
    </location>
</feature>
<dbReference type="WBParaSite" id="HCON_00139070-00001">
    <property type="protein sequence ID" value="HCON_00139070-00001"/>
    <property type="gene ID" value="HCON_00139070"/>
</dbReference>
<proteinExistence type="predicted"/>
<dbReference type="AlphaFoldDB" id="A0A7I4YTP3"/>
<dbReference type="Proteomes" id="UP000025227">
    <property type="component" value="Unplaced"/>
</dbReference>
<accession>A0A7I4YTP3</accession>
<name>A0A7I4YTP3_HAECO</name>
<protein>
    <submittedName>
        <fullName evidence="3">Histone H1</fullName>
    </submittedName>
</protein>
<evidence type="ECO:0000256" key="1">
    <source>
        <dbReference type="SAM" id="MobiDB-lite"/>
    </source>
</evidence>
<feature type="compositionally biased region" description="Basic residues" evidence="1">
    <location>
        <begin position="26"/>
        <end position="37"/>
    </location>
</feature>
<evidence type="ECO:0000313" key="2">
    <source>
        <dbReference type="Proteomes" id="UP000025227"/>
    </source>
</evidence>
<organism evidence="2 3">
    <name type="scientific">Haemonchus contortus</name>
    <name type="common">Barber pole worm</name>
    <dbReference type="NCBI Taxonomy" id="6289"/>
    <lineage>
        <taxon>Eukaryota</taxon>
        <taxon>Metazoa</taxon>
        <taxon>Ecdysozoa</taxon>
        <taxon>Nematoda</taxon>
        <taxon>Chromadorea</taxon>
        <taxon>Rhabditida</taxon>
        <taxon>Rhabditina</taxon>
        <taxon>Rhabditomorpha</taxon>
        <taxon>Strongyloidea</taxon>
        <taxon>Trichostrongylidae</taxon>
        <taxon>Haemonchus</taxon>
    </lineage>
</organism>